<evidence type="ECO:0000256" key="1">
    <source>
        <dbReference type="SAM" id="MobiDB-lite"/>
    </source>
</evidence>
<accession>A0A7K6B5W2</accession>
<feature type="compositionally biased region" description="Polar residues" evidence="1">
    <location>
        <begin position="86"/>
        <end position="96"/>
    </location>
</feature>
<feature type="region of interest" description="Disordered" evidence="1">
    <location>
        <begin position="86"/>
        <end position="114"/>
    </location>
</feature>
<reference evidence="2 3" key="1">
    <citation type="submission" date="2019-09" db="EMBL/GenBank/DDBJ databases">
        <title>Bird 10,000 Genomes (B10K) Project - Family phase.</title>
        <authorList>
            <person name="Zhang G."/>
        </authorList>
    </citation>
    <scope>NUCLEOTIDE SEQUENCE [LARGE SCALE GENOMIC DNA]</scope>
    <source>
        <strain evidence="2">B10K-DU-012-37</strain>
    </source>
</reference>
<evidence type="ECO:0000313" key="3">
    <source>
        <dbReference type="Proteomes" id="UP000544127"/>
    </source>
</evidence>
<dbReference type="Proteomes" id="UP000544127">
    <property type="component" value="Unassembled WGS sequence"/>
</dbReference>
<sequence>PWLDSCMPVERIREMSPYQAKYWACAIPDSLPPSPDRQSPHWNPHKEYEDLLDYAYPLKPWYRLGKTAQPFFHDSGIGLDSVSISAGGTPRSTSIHSRGRQVQGGGEHGHRRSVASTERFLTPGPGKRGCSGPVLCFEPLPLAKFSFTKSDVSGGFAKDGKTKSDRPSSSGCPVEDGRSWCARGGRCPNYQGQARSSHVFVPTTRVLPLRKEWEDDEFLSLPPQLRELEQLAQFLSELSLTLGTPGLNHQNFPWGNDSRHPLLSSGPPFGEAGGGDGKGDVEDVTGPRLPRSSQKHSWENTELSDWIQRNPLRGLQLPTGLQDTLGGTSPCEPRVRRHLKSRQSESLAQCIKLFCHQLEELIRWLYSIVDSSSSCVPSLPDTESMTASLRRCLEFRKDLAEHRSLTERVLEQGEALLNCMATNSPALKDTLDLIVEQSEALEAHADHVYKSVLAAVGAMQDQDRKAEDGVRPASAQWV</sequence>
<protein>
    <submittedName>
        <fullName evidence="2">CEP68 protein</fullName>
    </submittedName>
</protein>
<dbReference type="AlphaFoldDB" id="A0A7K6B5W2"/>
<organism evidence="2 3">
    <name type="scientific">Upupa epops</name>
    <name type="common">Eurasian hoopoe</name>
    <dbReference type="NCBI Taxonomy" id="57439"/>
    <lineage>
        <taxon>Eukaryota</taxon>
        <taxon>Metazoa</taxon>
        <taxon>Chordata</taxon>
        <taxon>Craniata</taxon>
        <taxon>Vertebrata</taxon>
        <taxon>Euteleostomi</taxon>
        <taxon>Archelosauria</taxon>
        <taxon>Archosauria</taxon>
        <taxon>Dinosauria</taxon>
        <taxon>Saurischia</taxon>
        <taxon>Theropoda</taxon>
        <taxon>Coelurosauria</taxon>
        <taxon>Aves</taxon>
        <taxon>Neognathae</taxon>
        <taxon>Neoaves</taxon>
        <taxon>Telluraves</taxon>
        <taxon>Coraciimorphae</taxon>
        <taxon>Bucerotiformes</taxon>
        <taxon>Upupidae</taxon>
        <taxon>Upupa</taxon>
    </lineage>
</organism>
<evidence type="ECO:0000313" key="2">
    <source>
        <dbReference type="EMBL" id="NWU97247.1"/>
    </source>
</evidence>
<feature type="non-terminal residue" evidence="2">
    <location>
        <position position="478"/>
    </location>
</feature>
<dbReference type="Gene3D" id="1.20.58.60">
    <property type="match status" value="1"/>
</dbReference>
<keyword evidence="3" id="KW-1185">Reference proteome</keyword>
<feature type="non-terminal residue" evidence="2">
    <location>
        <position position="1"/>
    </location>
</feature>
<gene>
    <name evidence="2" type="primary">Cep68</name>
    <name evidence="2" type="ORF">UPUEPO_R04951</name>
</gene>
<feature type="region of interest" description="Disordered" evidence="1">
    <location>
        <begin position="254"/>
        <end position="297"/>
    </location>
</feature>
<proteinExistence type="predicted"/>
<dbReference type="EMBL" id="VZRI01009312">
    <property type="protein sequence ID" value="NWU97247.1"/>
    <property type="molecule type" value="Genomic_DNA"/>
</dbReference>
<dbReference type="SUPFAM" id="SSF46966">
    <property type="entry name" value="Spectrin repeat"/>
    <property type="match status" value="1"/>
</dbReference>
<feature type="region of interest" description="Disordered" evidence="1">
    <location>
        <begin position="156"/>
        <end position="176"/>
    </location>
</feature>
<name>A0A7K6B5W2_UPUEP</name>
<dbReference type="OrthoDB" id="9448174at2759"/>
<comment type="caution">
    <text evidence="2">The sequence shown here is derived from an EMBL/GenBank/DDBJ whole genome shotgun (WGS) entry which is preliminary data.</text>
</comment>